<keyword evidence="4" id="KW-0547">Nucleotide-binding</keyword>
<evidence type="ECO:0000313" key="7">
    <source>
        <dbReference type="EMBL" id="MFC3196107.1"/>
    </source>
</evidence>
<gene>
    <name evidence="7" type="ORF">ACFOET_00640</name>
</gene>
<dbReference type="Proteomes" id="UP001595526">
    <property type="component" value="Unassembled WGS sequence"/>
</dbReference>
<evidence type="ECO:0000256" key="5">
    <source>
        <dbReference type="ARBA" id="ARBA00022801"/>
    </source>
</evidence>
<keyword evidence="8" id="KW-1185">Reference proteome</keyword>
<evidence type="ECO:0000256" key="1">
    <source>
        <dbReference type="ARBA" id="ARBA00022553"/>
    </source>
</evidence>
<evidence type="ECO:0000256" key="2">
    <source>
        <dbReference type="ARBA" id="ARBA00022649"/>
    </source>
</evidence>
<dbReference type="Gene3D" id="1.20.120.580">
    <property type="entry name" value="bsu32300-like"/>
    <property type="match status" value="1"/>
</dbReference>
<dbReference type="PANTHER" id="PTHR34139:SF1">
    <property type="entry name" value="RNASE MJ1380-RELATED"/>
    <property type="match status" value="1"/>
</dbReference>
<dbReference type="InterPro" id="IPR051813">
    <property type="entry name" value="HepT_RNase_toxin"/>
</dbReference>
<dbReference type="InterPro" id="IPR037038">
    <property type="entry name" value="HepT-like_sf"/>
</dbReference>
<proteinExistence type="inferred from homology"/>
<comment type="similarity">
    <text evidence="6">Belongs to the HepT RNase toxin family.</text>
</comment>
<comment type="caution">
    <text evidence="7">The sequence shown here is derived from an EMBL/GenBank/DDBJ whole genome shotgun (WGS) entry which is preliminary data.</text>
</comment>
<protein>
    <submittedName>
        <fullName evidence="7">DUF86 domain-containing protein</fullName>
    </submittedName>
</protein>
<dbReference type="RefSeq" id="WP_379018494.1">
    <property type="nucleotide sequence ID" value="NZ_JBHRTA010000003.1"/>
</dbReference>
<dbReference type="Pfam" id="PF01934">
    <property type="entry name" value="HepT-like"/>
    <property type="match status" value="1"/>
</dbReference>
<dbReference type="PANTHER" id="PTHR34139">
    <property type="entry name" value="UPF0331 PROTEIN MJ0127"/>
    <property type="match status" value="1"/>
</dbReference>
<accession>A0ABV7JL97</accession>
<dbReference type="EMBL" id="JBHRTA010000003">
    <property type="protein sequence ID" value="MFC3196107.1"/>
    <property type="molecule type" value="Genomic_DNA"/>
</dbReference>
<dbReference type="InterPro" id="IPR008201">
    <property type="entry name" value="HepT-like"/>
</dbReference>
<keyword evidence="2" id="KW-1277">Toxin-antitoxin system</keyword>
<keyword evidence="1" id="KW-0597">Phosphoprotein</keyword>
<organism evidence="7 8">
    <name type="scientific">Parapedobacter deserti</name>
    <dbReference type="NCBI Taxonomy" id="1912957"/>
    <lineage>
        <taxon>Bacteria</taxon>
        <taxon>Pseudomonadati</taxon>
        <taxon>Bacteroidota</taxon>
        <taxon>Sphingobacteriia</taxon>
        <taxon>Sphingobacteriales</taxon>
        <taxon>Sphingobacteriaceae</taxon>
        <taxon>Parapedobacter</taxon>
    </lineage>
</organism>
<evidence type="ECO:0000256" key="6">
    <source>
        <dbReference type="ARBA" id="ARBA00024207"/>
    </source>
</evidence>
<evidence type="ECO:0000256" key="3">
    <source>
        <dbReference type="ARBA" id="ARBA00022722"/>
    </source>
</evidence>
<evidence type="ECO:0000313" key="8">
    <source>
        <dbReference type="Proteomes" id="UP001595526"/>
    </source>
</evidence>
<keyword evidence="3" id="KW-0540">Nuclease</keyword>
<reference evidence="8" key="1">
    <citation type="journal article" date="2019" name="Int. J. Syst. Evol. Microbiol.">
        <title>The Global Catalogue of Microorganisms (GCM) 10K type strain sequencing project: providing services to taxonomists for standard genome sequencing and annotation.</title>
        <authorList>
            <consortium name="The Broad Institute Genomics Platform"/>
            <consortium name="The Broad Institute Genome Sequencing Center for Infectious Disease"/>
            <person name="Wu L."/>
            <person name="Ma J."/>
        </authorList>
    </citation>
    <scope>NUCLEOTIDE SEQUENCE [LARGE SCALE GENOMIC DNA]</scope>
    <source>
        <strain evidence="8">KCTC 52416</strain>
    </source>
</reference>
<keyword evidence="5" id="KW-0378">Hydrolase</keyword>
<sequence>MQQNPDNDLTYLLRILESIQKIHLYASPYDDVLDFFFANDQKDFNASLMLIINIGEQATRLSDSLKSDYPAIPWRLVVGFRNRVAHDYAGLDTFKVFDLIKNHLTPLKERIEALINDRLLNNSLWKEELTIAKNSTYYKHIDFARLVK</sequence>
<evidence type="ECO:0000256" key="4">
    <source>
        <dbReference type="ARBA" id="ARBA00022741"/>
    </source>
</evidence>
<name>A0ABV7JL97_9SPHI</name>